<organism evidence="1 2">
    <name type="scientific">Coemansia aciculifera</name>
    <dbReference type="NCBI Taxonomy" id="417176"/>
    <lineage>
        <taxon>Eukaryota</taxon>
        <taxon>Fungi</taxon>
        <taxon>Fungi incertae sedis</taxon>
        <taxon>Zoopagomycota</taxon>
        <taxon>Kickxellomycotina</taxon>
        <taxon>Kickxellomycetes</taxon>
        <taxon>Kickxellales</taxon>
        <taxon>Kickxellaceae</taxon>
        <taxon>Coemansia</taxon>
    </lineage>
</organism>
<dbReference type="EMBL" id="JANBVB010001111">
    <property type="protein sequence ID" value="KAJ2891059.1"/>
    <property type="molecule type" value="Genomic_DNA"/>
</dbReference>
<accession>A0ACC1M0G8</accession>
<keyword evidence="2" id="KW-1185">Reference proteome</keyword>
<evidence type="ECO:0000313" key="1">
    <source>
        <dbReference type="EMBL" id="KAJ2891059.1"/>
    </source>
</evidence>
<name>A0ACC1M0G8_9FUNG</name>
<feature type="non-terminal residue" evidence="1">
    <location>
        <position position="1"/>
    </location>
</feature>
<evidence type="ECO:0000313" key="2">
    <source>
        <dbReference type="Proteomes" id="UP001139981"/>
    </source>
</evidence>
<gene>
    <name evidence="1" type="ORF">IWW38_003793</name>
</gene>
<proteinExistence type="predicted"/>
<dbReference type="Proteomes" id="UP001139981">
    <property type="component" value="Unassembled WGS sequence"/>
</dbReference>
<sequence length="132" mass="14277">APPPPPPLQPKLSAAVARTQQAEQTGLRRQLSVKKSVSMYKRNIDPPERPPMINELDGFVKAGEGDPILPAVHVSPSSDNANNGSHGEADRDSSDANVPEPKETGEERRTTRKLVEVALRSCHEARIQAASK</sequence>
<comment type="caution">
    <text evidence="1">The sequence shown here is derived from an EMBL/GenBank/DDBJ whole genome shotgun (WGS) entry which is preliminary data.</text>
</comment>
<protein>
    <submittedName>
        <fullName evidence="1">Uncharacterized protein</fullName>
    </submittedName>
</protein>
<reference evidence="1" key="1">
    <citation type="submission" date="2022-07" db="EMBL/GenBank/DDBJ databases">
        <title>Phylogenomic reconstructions and comparative analyses of Kickxellomycotina fungi.</title>
        <authorList>
            <person name="Reynolds N.K."/>
            <person name="Stajich J.E."/>
            <person name="Barry K."/>
            <person name="Grigoriev I.V."/>
            <person name="Crous P."/>
            <person name="Smith M.E."/>
        </authorList>
    </citation>
    <scope>NUCLEOTIDE SEQUENCE</scope>
    <source>
        <strain evidence="1">CBS 190363</strain>
    </source>
</reference>